<dbReference type="InterPro" id="IPR043129">
    <property type="entry name" value="ATPase_NBD"/>
</dbReference>
<dbReference type="eggNOG" id="KOG0101">
    <property type="taxonomic scope" value="Eukaryota"/>
</dbReference>
<dbReference type="Proteomes" id="UP000030748">
    <property type="component" value="Unassembled WGS sequence"/>
</dbReference>
<evidence type="ECO:0000313" key="5">
    <source>
        <dbReference type="Proteomes" id="UP000030748"/>
    </source>
</evidence>
<sequence length="340" mass="37462">MYAPSPAAAAGDGVDLHIINNPVCASIAYALDKKPSEDEERNVMVYNHGGDDLSVAVLTVEEGGVFSMRSAARETQLAGDEFTNRLLNHFAAEFSRKHNKDLSAAAASLWRLREACERVKRALFSKTKTTSEINSLYEGIDFYGSITRGQDVVEKCSECAHISGIRRLAEIVLVGGTLKIPKLQKLLADLVGGTNIRKNIDPVKAISFGAHLCKDTQLNRVAKIRLLDFMHANIGIKTRGGGSVEVLIPEKTVIPAKTEQFLTTCFDSQSNMQIRLFHGSRVPMDTNNSSKITERNWRIPVAPQGTARVKLRIEIDYLTLSVFIMDNLIFETTNLCGAPR</sequence>
<dbReference type="PRINTS" id="PR00301">
    <property type="entry name" value="HEATSHOCK70"/>
</dbReference>
<dbReference type="InterPro" id="IPR029047">
    <property type="entry name" value="HSP70_peptide-bd_sf"/>
</dbReference>
<evidence type="ECO:0000313" key="4">
    <source>
        <dbReference type="EMBL" id="EYU42113.1"/>
    </source>
</evidence>
<comment type="similarity">
    <text evidence="1">Belongs to the heat shock protein 70 family.</text>
</comment>
<dbReference type="Gene3D" id="3.90.640.10">
    <property type="entry name" value="Actin, Chain A, domain 4"/>
    <property type="match status" value="1"/>
</dbReference>
<dbReference type="EMBL" id="KI630313">
    <property type="protein sequence ID" value="EYU42113.1"/>
    <property type="molecule type" value="Genomic_DNA"/>
</dbReference>
<dbReference type="Gene3D" id="2.60.34.10">
    <property type="entry name" value="Substrate Binding Domain Of DNAk, Chain A, domain 1"/>
    <property type="match status" value="1"/>
</dbReference>
<dbReference type="PhylomeDB" id="A0A022RQR7"/>
<gene>
    <name evidence="4" type="ORF">MIMGU_mgv11b022594mg</name>
</gene>
<evidence type="ECO:0000256" key="2">
    <source>
        <dbReference type="ARBA" id="ARBA00022741"/>
    </source>
</evidence>
<proteinExistence type="inferred from homology"/>
<name>A0A022RQR7_ERYGU</name>
<protein>
    <submittedName>
        <fullName evidence="4">Uncharacterized protein</fullName>
    </submittedName>
</protein>
<dbReference type="SUPFAM" id="SSF100920">
    <property type="entry name" value="Heat shock protein 70kD (HSP70), peptide-binding domain"/>
    <property type="match status" value="1"/>
</dbReference>
<accession>A0A022RQR7</accession>
<keyword evidence="3" id="KW-0067">ATP-binding</keyword>
<dbReference type="GO" id="GO:0005524">
    <property type="term" value="F:ATP binding"/>
    <property type="evidence" value="ECO:0007669"/>
    <property type="project" value="UniProtKB-KW"/>
</dbReference>
<reference evidence="4 5" key="1">
    <citation type="journal article" date="2013" name="Proc. Natl. Acad. Sci. U.S.A.">
        <title>Fine-scale variation in meiotic recombination in Mimulus inferred from population shotgun sequencing.</title>
        <authorList>
            <person name="Hellsten U."/>
            <person name="Wright K.M."/>
            <person name="Jenkins J."/>
            <person name="Shu S."/>
            <person name="Yuan Y."/>
            <person name="Wessler S.R."/>
            <person name="Schmutz J."/>
            <person name="Willis J.H."/>
            <person name="Rokhsar D.S."/>
        </authorList>
    </citation>
    <scope>NUCLEOTIDE SEQUENCE [LARGE SCALE GENOMIC DNA]</scope>
    <source>
        <strain evidence="5">cv. DUN x IM62</strain>
    </source>
</reference>
<dbReference type="PANTHER" id="PTHR19375">
    <property type="entry name" value="HEAT SHOCK PROTEIN 70KDA"/>
    <property type="match status" value="1"/>
</dbReference>
<dbReference type="Pfam" id="PF00012">
    <property type="entry name" value="HSP70"/>
    <property type="match status" value="1"/>
</dbReference>
<organism evidence="4 5">
    <name type="scientific">Erythranthe guttata</name>
    <name type="common">Yellow monkey flower</name>
    <name type="synonym">Mimulus guttatus</name>
    <dbReference type="NCBI Taxonomy" id="4155"/>
    <lineage>
        <taxon>Eukaryota</taxon>
        <taxon>Viridiplantae</taxon>
        <taxon>Streptophyta</taxon>
        <taxon>Embryophyta</taxon>
        <taxon>Tracheophyta</taxon>
        <taxon>Spermatophyta</taxon>
        <taxon>Magnoliopsida</taxon>
        <taxon>eudicotyledons</taxon>
        <taxon>Gunneridae</taxon>
        <taxon>Pentapetalae</taxon>
        <taxon>asterids</taxon>
        <taxon>lamiids</taxon>
        <taxon>Lamiales</taxon>
        <taxon>Phrymaceae</taxon>
        <taxon>Erythranthe</taxon>
    </lineage>
</organism>
<evidence type="ECO:0000256" key="1">
    <source>
        <dbReference type="ARBA" id="ARBA00007381"/>
    </source>
</evidence>
<dbReference type="FunFam" id="3.90.640.10:FF:000134">
    <property type="entry name" value="Heat shock cognate 71 kDa protein"/>
    <property type="match status" value="1"/>
</dbReference>
<keyword evidence="2" id="KW-0547">Nucleotide-binding</keyword>
<keyword evidence="5" id="KW-1185">Reference proteome</keyword>
<dbReference type="InterPro" id="IPR013126">
    <property type="entry name" value="Hsp_70_fam"/>
</dbReference>
<dbReference type="Gene3D" id="3.30.420.40">
    <property type="match status" value="2"/>
</dbReference>
<dbReference type="AlphaFoldDB" id="A0A022RQR7"/>
<dbReference type="GO" id="GO:0140662">
    <property type="term" value="F:ATP-dependent protein folding chaperone"/>
    <property type="evidence" value="ECO:0007669"/>
    <property type="project" value="InterPro"/>
</dbReference>
<evidence type="ECO:0000256" key="3">
    <source>
        <dbReference type="ARBA" id="ARBA00022840"/>
    </source>
</evidence>
<dbReference type="SUPFAM" id="SSF53067">
    <property type="entry name" value="Actin-like ATPase domain"/>
    <property type="match status" value="1"/>
</dbReference>
<dbReference type="STRING" id="4155.A0A022RQR7"/>